<evidence type="ECO:0000256" key="1">
    <source>
        <dbReference type="SAM" id="Phobius"/>
    </source>
</evidence>
<dbReference type="Pfam" id="PF09990">
    <property type="entry name" value="DUF2231"/>
    <property type="match status" value="1"/>
</dbReference>
<dbReference type="RefSeq" id="WP_101072355.1">
    <property type="nucleotide sequence ID" value="NZ_PISP01000001.1"/>
</dbReference>
<sequence>MNSAHIHLIVNHVPVILTIFSLFVLLAGYFTNKPEYRKLAFFGFVIAAIFAIITFYTGDGAEDIVEDIAGFSHDAIENHEHAAENSRLFAILLGIFGLGGIFYFKDDKVKGFKVFIIVIILLALVASAYLIYTGYLGGMIRHTELYSGLI</sequence>
<evidence type="ECO:0000313" key="4">
    <source>
        <dbReference type="Proteomes" id="UP000233398"/>
    </source>
</evidence>
<protein>
    <recommendedName>
        <fullName evidence="2">DUF2231 domain-containing protein</fullName>
    </recommendedName>
</protein>
<dbReference type="EMBL" id="PISP01000001">
    <property type="protein sequence ID" value="PKD45006.1"/>
    <property type="molecule type" value="Genomic_DNA"/>
</dbReference>
<dbReference type="Proteomes" id="UP000233398">
    <property type="component" value="Unassembled WGS sequence"/>
</dbReference>
<dbReference type="AlphaFoldDB" id="A0A2N0VLF3"/>
<keyword evidence="1" id="KW-0472">Membrane</keyword>
<evidence type="ECO:0000313" key="3">
    <source>
        <dbReference type="EMBL" id="PKD45006.1"/>
    </source>
</evidence>
<keyword evidence="1" id="KW-1133">Transmembrane helix</keyword>
<keyword evidence="4" id="KW-1185">Reference proteome</keyword>
<name>A0A2N0VLF3_9BACT</name>
<comment type="caution">
    <text evidence="3">The sequence shown here is derived from an EMBL/GenBank/DDBJ whole genome shotgun (WGS) entry which is preliminary data.</text>
</comment>
<dbReference type="InterPro" id="IPR019251">
    <property type="entry name" value="DUF2231_TM"/>
</dbReference>
<proteinExistence type="predicted"/>
<keyword evidence="1" id="KW-0812">Transmembrane</keyword>
<evidence type="ECO:0000259" key="2">
    <source>
        <dbReference type="Pfam" id="PF09990"/>
    </source>
</evidence>
<feature type="transmembrane region" description="Helical" evidence="1">
    <location>
        <begin position="6"/>
        <end position="27"/>
    </location>
</feature>
<feature type="transmembrane region" description="Helical" evidence="1">
    <location>
        <begin position="39"/>
        <end position="57"/>
    </location>
</feature>
<gene>
    <name evidence="3" type="ORF">CWD77_06000</name>
</gene>
<feature type="transmembrane region" description="Helical" evidence="1">
    <location>
        <begin position="88"/>
        <end position="104"/>
    </location>
</feature>
<reference evidence="3 4" key="1">
    <citation type="submission" date="2017-11" db="EMBL/GenBank/DDBJ databases">
        <title>Rhodohalobacter 15182 sp. nov., isolated from a salt lake.</title>
        <authorList>
            <person name="Han S."/>
        </authorList>
    </citation>
    <scope>NUCLEOTIDE SEQUENCE [LARGE SCALE GENOMIC DNA]</scope>
    <source>
        <strain evidence="3 4">15182</strain>
    </source>
</reference>
<dbReference type="OrthoDB" id="853672at2"/>
<accession>A0A2N0VLF3</accession>
<organism evidence="3 4">
    <name type="scientific">Rhodohalobacter barkolensis</name>
    <dbReference type="NCBI Taxonomy" id="2053187"/>
    <lineage>
        <taxon>Bacteria</taxon>
        <taxon>Pseudomonadati</taxon>
        <taxon>Balneolota</taxon>
        <taxon>Balneolia</taxon>
        <taxon>Balneolales</taxon>
        <taxon>Balneolaceae</taxon>
        <taxon>Rhodohalobacter</taxon>
    </lineage>
</organism>
<feature type="domain" description="DUF2231" evidence="2">
    <location>
        <begin position="6"/>
        <end position="139"/>
    </location>
</feature>
<feature type="transmembrane region" description="Helical" evidence="1">
    <location>
        <begin position="111"/>
        <end position="132"/>
    </location>
</feature>